<organism evidence="1">
    <name type="scientific">uncultured Rubrobacteraceae bacterium</name>
    <dbReference type="NCBI Taxonomy" id="349277"/>
    <lineage>
        <taxon>Bacteria</taxon>
        <taxon>Bacillati</taxon>
        <taxon>Actinomycetota</taxon>
        <taxon>Rubrobacteria</taxon>
        <taxon>Rubrobacterales</taxon>
        <taxon>Rubrobacteraceae</taxon>
        <taxon>environmental samples</taxon>
    </lineage>
</organism>
<gene>
    <name evidence="1" type="ORF">AVDCRST_MAG05-1448</name>
</gene>
<sequence length="181" mass="19332">MATPGATLPTVRRLAVALTGQPAGTVATRVAGLAGFRATLDWEIADGRPPSCLPEPEMPYRHDLQETHSPCGTRMEVRGGIRALSEGGLAWALDDVTRRVADAAAVSGAVLEMRVLREAPPRCVDPDLVQALAADLWRAGFAVRFAPCWDAVGPEGLALGFRGEEGAIREFLGEHPRWDPS</sequence>
<dbReference type="EMBL" id="CADCVM010000164">
    <property type="protein sequence ID" value="CAA9483742.1"/>
    <property type="molecule type" value="Genomic_DNA"/>
</dbReference>
<proteinExistence type="predicted"/>
<evidence type="ECO:0000313" key="1">
    <source>
        <dbReference type="EMBL" id="CAA9483742.1"/>
    </source>
</evidence>
<accession>A0A6J4RWV1</accession>
<reference evidence="1" key="1">
    <citation type="submission" date="2020-02" db="EMBL/GenBank/DDBJ databases">
        <authorList>
            <person name="Meier V. D."/>
        </authorList>
    </citation>
    <scope>NUCLEOTIDE SEQUENCE</scope>
    <source>
        <strain evidence="1">AVDCRST_MAG05</strain>
    </source>
</reference>
<name>A0A6J4RWV1_9ACTN</name>
<dbReference type="AlphaFoldDB" id="A0A6J4RWV1"/>
<protein>
    <submittedName>
        <fullName evidence="1">Uncharacterized protein</fullName>
    </submittedName>
</protein>